<dbReference type="InterPro" id="IPR049319">
    <property type="entry name" value="GBS104-like_Ig"/>
</dbReference>
<dbReference type="RefSeq" id="WP_128634699.1">
    <property type="nucleotide sequence ID" value="NZ_RRCN01000001.1"/>
</dbReference>
<comment type="caution">
    <text evidence="6">The sequence shown here is derived from an EMBL/GenBank/DDBJ whole genome shotgun (WGS) entry which is preliminary data.</text>
</comment>
<keyword evidence="7" id="KW-1185">Reference proteome</keyword>
<dbReference type="Pfam" id="PF00395">
    <property type="entry name" value="SLH"/>
    <property type="match status" value="3"/>
</dbReference>
<dbReference type="SMART" id="SM00327">
    <property type="entry name" value="VWA"/>
    <property type="match status" value="1"/>
</dbReference>
<dbReference type="PANTHER" id="PTHR43308">
    <property type="entry name" value="OUTER MEMBRANE PROTEIN ALPHA-RELATED"/>
    <property type="match status" value="1"/>
</dbReference>
<feature type="domain" description="VWFA" evidence="4">
    <location>
        <begin position="71"/>
        <end position="304"/>
    </location>
</feature>
<evidence type="ECO:0000259" key="5">
    <source>
        <dbReference type="PROSITE" id="PS51272"/>
    </source>
</evidence>
<dbReference type="InterPro" id="IPR002035">
    <property type="entry name" value="VWF_A"/>
</dbReference>
<feature type="signal peptide" evidence="3">
    <location>
        <begin position="1"/>
        <end position="19"/>
    </location>
</feature>
<dbReference type="OrthoDB" id="283370at2"/>
<dbReference type="InterPro" id="IPR051465">
    <property type="entry name" value="Cell_Envelope_Struct_Comp"/>
</dbReference>
<dbReference type="Pfam" id="PF21426">
    <property type="entry name" value="GBS104-like_Ig"/>
    <property type="match status" value="1"/>
</dbReference>
<dbReference type="InterPro" id="IPR036465">
    <property type="entry name" value="vWFA_dom_sf"/>
</dbReference>
<protein>
    <submittedName>
        <fullName evidence="6">VWA domain-containing protein</fullName>
    </submittedName>
</protein>
<keyword evidence="3" id="KW-0732">Signal</keyword>
<organism evidence="6 7">
    <name type="scientific">Paenibacillus oralis</name>
    <dbReference type="NCBI Taxonomy" id="2490856"/>
    <lineage>
        <taxon>Bacteria</taxon>
        <taxon>Bacillati</taxon>
        <taxon>Bacillota</taxon>
        <taxon>Bacilli</taxon>
        <taxon>Bacillales</taxon>
        <taxon>Paenibacillaceae</taxon>
        <taxon>Paenibacillus</taxon>
    </lineage>
</organism>
<keyword evidence="1" id="KW-0677">Repeat</keyword>
<feature type="region of interest" description="Disordered" evidence="2">
    <location>
        <begin position="1467"/>
        <end position="1496"/>
    </location>
</feature>
<name>A0A3P3U998_9BACL</name>
<feature type="compositionally biased region" description="Low complexity" evidence="2">
    <location>
        <begin position="1467"/>
        <end position="1490"/>
    </location>
</feature>
<evidence type="ECO:0000313" key="7">
    <source>
        <dbReference type="Proteomes" id="UP000267017"/>
    </source>
</evidence>
<dbReference type="PROSITE" id="PS50234">
    <property type="entry name" value="VWFA"/>
    <property type="match status" value="1"/>
</dbReference>
<dbReference type="Gene3D" id="3.10.20.320">
    <property type="entry name" value="Putative peptidoglycan bound protein (lpxtg motif)"/>
    <property type="match status" value="13"/>
</dbReference>
<sequence>MKRGLKIILSWICMFSLFASPISVFGASSGDPVWPNPGAIQLSKTAQPTGNPGEWEITLKAEGKNVQTSSDVVLVIDKSGSMVNTNWPWETNKKMANAKTAAKKFVDNLLLTESSTRIAVVSFNESATLVSDFKGPAQKEALKNAIDGINANGGTNIQAGVKNARELLSSSSAQNKFIVVLSDGEPTFSFKGTEATSFDWTNSNYKFAITKFNYGNRLGSGGDYELSRSSRYNINNFSVRDNGIGTISEAKIAKDAGLKIFSVGLEVSNNSNAMNVLKDVQSEGYFPANSDDLNTIFREMAGKISYAAQNAKVVDPMGDMFNLKKQGAQVGPQDYSVSQGTVTWNAATETFTWDIGNIAEGEPATLTYKVVLDQSKNPVSDTLYPTNGKTTIEYTNVNNEKVSKDFEVPKVSIGNGSILMKGYKVNAHGKPVNAEGVEVEGPEFAELLYSEYYKDQNGNEALPIGAAEYSVTAKNIAGYQLKVGENPASIRLTATNPTPTVWFGYEEAVERTVTVHYLEQGTEKELAQSTTVKGAAGQKVTLTAADVPGYTPVNESYEYTIQPEGNEYIFYYTANKQSVEVQYLEQGTEKKLADPTTVEGVTGQTLELKALDIPGYTPVESTYNYELGVENAPHIFYYTPSEQTVSVKFVDKNTGKELLPPQSVPGVTGETVTLKAAEVPGYTPVNKTAEYTIKAEGNNEYTFYYTADKKSVEVQYLEQGTNKKLADPTTVEGVTGQTLELKALDIPGYTPVESTYNYELGVENAPHIFYYTPSEQTVSVKFVDKNTGKELLPPQSVPGVTGETVTLKAAEVPGYTPVNKTAEYTIKAEGNNEYTFYYTADKKSVEVQYLEQGTNKKLADPTTVEGVTGQTLELKALDIPGYTPVESTYNYELGVENAPHIFYYTPSEQTVSVKFVDKNTGKELLPPQSVPGVTGETVTLKAAEVPGYTPVNKTAEYTIKAEGNNEYTFYYTADKKSVEVQYLEQGTNKKLADPTKVEGVTGQTLELKALDIPGYTPVESTYNYELSLENAPHIFYYTPSEQTVSVKFVDKNTGKELLPPQSVPGVTGETVTLKAAEVPGYTPENESYEYTIKAEGNNEYIFYYTGDEQSVEVRYLEQGTEKELAKPSTVKGATGETVELKAIDIPGYTPVESSFSYKLGLENPPYVFYYTANEPDDSRTLTVRYVDQQTGKDLLNPTERSGKVGEKITLTAEDYTDTVTGAVYKPHVYEVPYTFTEDQVQQFVFEYTQGDTGQERNVTIHHVDRETNEELIAPTTSKGIAGTALVLYPEPISATDAVYYPEQAEYRFEITLDPEQEFTIYYSKGDPEDLVQLSVFYLDKDTGTELADRTVITGRTGSEVSLTAKTVAGYTPEVTSHNYKFGDDPEQRFVFYYTKNAAVDRQLTVKYLENGTNRQLANPTTVSGKPGETKTLAAVSVSGYTPVKATDSYTFSDQEGQEYIFYYTKNSSSSGGKSVRVPVSSVPEPSGEQEPLPPLPPLPAVPPTLETENHYDYINGYPDGTVKPLNNITREEVAAIFYRLLDDESRSAYLKTGYSFSDVGNTRWSNKHISTMENAGIITGYPDGTFKPGQYITRAEFAAIASRFDKLDERPNDMFTDITGHWAEKYIASAANKGWIKGYADGTFKPDQYITRAEAAKFINSVLNRKVDKDGIHKDTKQWPDNITSMWYYYDILEATNHHEYSRNESGVEVWEEVKPSRVYP</sequence>
<evidence type="ECO:0000313" key="6">
    <source>
        <dbReference type="EMBL" id="RRJ66915.1"/>
    </source>
</evidence>
<dbReference type="Pfam" id="PF06458">
    <property type="entry name" value="MucBP"/>
    <property type="match status" value="14"/>
</dbReference>
<evidence type="ECO:0000256" key="3">
    <source>
        <dbReference type="SAM" id="SignalP"/>
    </source>
</evidence>
<evidence type="ECO:0000256" key="2">
    <source>
        <dbReference type="SAM" id="MobiDB-lite"/>
    </source>
</evidence>
<evidence type="ECO:0000256" key="1">
    <source>
        <dbReference type="ARBA" id="ARBA00022737"/>
    </source>
</evidence>
<gene>
    <name evidence="6" type="ORF">EHV15_31305</name>
</gene>
<dbReference type="Gene3D" id="3.40.50.410">
    <property type="entry name" value="von Willebrand factor, type A domain"/>
    <property type="match status" value="1"/>
</dbReference>
<proteinExistence type="predicted"/>
<feature type="domain" description="SLH" evidence="5">
    <location>
        <begin position="1610"/>
        <end position="1673"/>
    </location>
</feature>
<accession>A0A3P3U998</accession>
<dbReference type="PROSITE" id="PS51272">
    <property type="entry name" value="SLH"/>
    <property type="match status" value="3"/>
</dbReference>
<dbReference type="InterPro" id="IPR001119">
    <property type="entry name" value="SLH_dom"/>
</dbReference>
<dbReference type="Proteomes" id="UP000267017">
    <property type="component" value="Unassembled WGS sequence"/>
</dbReference>
<dbReference type="EMBL" id="RRCN01000001">
    <property type="protein sequence ID" value="RRJ66915.1"/>
    <property type="molecule type" value="Genomic_DNA"/>
</dbReference>
<dbReference type="SUPFAM" id="SSF53300">
    <property type="entry name" value="vWA-like"/>
    <property type="match status" value="1"/>
</dbReference>
<dbReference type="Pfam" id="PF00092">
    <property type="entry name" value="VWA"/>
    <property type="match status" value="1"/>
</dbReference>
<dbReference type="Gene3D" id="2.60.40.1170">
    <property type="entry name" value="Mu homology domain, subdomain B"/>
    <property type="match status" value="1"/>
</dbReference>
<feature type="domain" description="SLH" evidence="5">
    <location>
        <begin position="1487"/>
        <end position="1551"/>
    </location>
</feature>
<dbReference type="InterPro" id="IPR009459">
    <property type="entry name" value="MucBP_dom"/>
</dbReference>
<dbReference type="CDD" id="cd00198">
    <property type="entry name" value="vWFA"/>
    <property type="match status" value="1"/>
</dbReference>
<reference evidence="6 7" key="1">
    <citation type="submission" date="2018-11" db="EMBL/GenBank/DDBJ databases">
        <title>Genome sequencing of Paenibacillus sp. KCOM 3021 (= ChDC PVNT-B20).</title>
        <authorList>
            <person name="Kook J.-K."/>
            <person name="Park S.-N."/>
            <person name="Lim Y.K."/>
        </authorList>
    </citation>
    <scope>NUCLEOTIDE SEQUENCE [LARGE SCALE GENOMIC DNA]</scope>
    <source>
        <strain evidence="6 7">KCOM 3021</strain>
    </source>
</reference>
<dbReference type="PANTHER" id="PTHR43308:SF5">
    <property type="entry name" value="S-LAYER PROTEIN _ PEPTIDOGLYCAN ENDO-BETA-N-ACETYLGLUCOSAMINIDASE"/>
    <property type="match status" value="1"/>
</dbReference>
<feature type="chain" id="PRO_5039055881" evidence="3">
    <location>
        <begin position="20"/>
        <end position="1721"/>
    </location>
</feature>
<feature type="domain" description="SLH" evidence="5">
    <location>
        <begin position="1552"/>
        <end position="1609"/>
    </location>
</feature>
<evidence type="ECO:0000259" key="4">
    <source>
        <dbReference type="PROSITE" id="PS50234"/>
    </source>
</evidence>